<dbReference type="Pfam" id="PF09997">
    <property type="entry name" value="DUF2238"/>
    <property type="match status" value="1"/>
</dbReference>
<keyword evidence="1" id="KW-0472">Membrane</keyword>
<accession>A0ABD5SR45</accession>
<dbReference type="RefSeq" id="WP_273739944.1">
    <property type="nucleotide sequence ID" value="NZ_JAQIVI010000318.1"/>
</dbReference>
<keyword evidence="3" id="KW-1185">Reference proteome</keyword>
<evidence type="ECO:0000313" key="2">
    <source>
        <dbReference type="EMBL" id="MFC6767015.1"/>
    </source>
</evidence>
<protein>
    <recommendedName>
        <fullName evidence="4">DUF2238 domain-containing protein</fullName>
    </recommendedName>
</protein>
<name>A0ABD5SR45_9EURY</name>
<dbReference type="Proteomes" id="UP001596383">
    <property type="component" value="Unassembled WGS sequence"/>
</dbReference>
<gene>
    <name evidence="2" type="ORF">ACFQE6_19145</name>
</gene>
<comment type="caution">
    <text evidence="2">The sequence shown here is derived from an EMBL/GenBank/DDBJ whole genome shotgun (WGS) entry which is preliminary data.</text>
</comment>
<proteinExistence type="predicted"/>
<keyword evidence="1" id="KW-0812">Transmembrane</keyword>
<sequence>MQTSVAREADRGVRYAILAVLVVGFRRRDPGAVFNAVVSIAATSLPGAVERRYDVTFRPWQRAYLSTAMLTHTVGMLGPYDDVWWWDHVTHAHSATILGGLTFAAARRRGRDPRPWVVAIVAFAGVVWEFAEYGIHATATRLGLDPVLVSYGAADTFFDLVFDIVGALVVVVLGDSLLENLTSTDENLPSAPDSRP</sequence>
<keyword evidence="1" id="KW-1133">Transmembrane helix</keyword>
<feature type="transmembrane region" description="Helical" evidence="1">
    <location>
        <begin position="156"/>
        <end position="178"/>
    </location>
</feature>
<reference evidence="2 3" key="1">
    <citation type="journal article" date="2019" name="Int. J. Syst. Evol. Microbiol.">
        <title>The Global Catalogue of Microorganisms (GCM) 10K type strain sequencing project: providing services to taxonomists for standard genome sequencing and annotation.</title>
        <authorList>
            <consortium name="The Broad Institute Genomics Platform"/>
            <consortium name="The Broad Institute Genome Sequencing Center for Infectious Disease"/>
            <person name="Wu L."/>
            <person name="Ma J."/>
        </authorList>
    </citation>
    <scope>NUCLEOTIDE SEQUENCE [LARGE SCALE GENOMIC DNA]</scope>
    <source>
        <strain evidence="2 3">LMG 29247</strain>
    </source>
</reference>
<dbReference type="AlphaFoldDB" id="A0ABD5SR45"/>
<evidence type="ECO:0000313" key="3">
    <source>
        <dbReference type="Proteomes" id="UP001596383"/>
    </source>
</evidence>
<feature type="transmembrane region" description="Helical" evidence="1">
    <location>
        <begin position="116"/>
        <end position="136"/>
    </location>
</feature>
<organism evidence="2 3">
    <name type="scientific">Natrinema soli</name>
    <dbReference type="NCBI Taxonomy" id="1930624"/>
    <lineage>
        <taxon>Archaea</taxon>
        <taxon>Methanobacteriati</taxon>
        <taxon>Methanobacteriota</taxon>
        <taxon>Stenosarchaea group</taxon>
        <taxon>Halobacteria</taxon>
        <taxon>Halobacteriales</taxon>
        <taxon>Natrialbaceae</taxon>
        <taxon>Natrinema</taxon>
    </lineage>
</organism>
<dbReference type="InterPro" id="IPR014509">
    <property type="entry name" value="YjdF-like"/>
</dbReference>
<evidence type="ECO:0008006" key="4">
    <source>
        <dbReference type="Google" id="ProtNLM"/>
    </source>
</evidence>
<evidence type="ECO:0000256" key="1">
    <source>
        <dbReference type="SAM" id="Phobius"/>
    </source>
</evidence>
<dbReference type="EMBL" id="JBHSWV010000318">
    <property type="protein sequence ID" value="MFC6767015.1"/>
    <property type="molecule type" value="Genomic_DNA"/>
</dbReference>